<proteinExistence type="predicted"/>
<feature type="transmembrane region" description="Helical" evidence="10">
    <location>
        <begin position="196"/>
        <end position="217"/>
    </location>
</feature>
<evidence type="ECO:0000256" key="2">
    <source>
        <dbReference type="ARBA" id="ARBA00004687"/>
    </source>
</evidence>
<comment type="subcellular location">
    <subcellularLocation>
        <location evidence="1">Endoplasmic reticulum membrane</location>
        <topology evidence="1">Multi-pass membrane protein</topology>
    </subcellularLocation>
</comment>
<feature type="transmembrane region" description="Helical" evidence="10">
    <location>
        <begin position="413"/>
        <end position="430"/>
    </location>
</feature>
<feature type="transmembrane region" description="Helical" evidence="10">
    <location>
        <begin position="105"/>
        <end position="128"/>
    </location>
</feature>
<keyword evidence="5" id="KW-0808">Transferase</keyword>
<dbReference type="GO" id="GO:0006506">
    <property type="term" value="P:GPI anchor biosynthetic process"/>
    <property type="evidence" value="ECO:0007669"/>
    <property type="project" value="UniProtKB-UniPathway"/>
</dbReference>
<keyword evidence="3" id="KW-0337">GPI-anchor biosynthesis</keyword>
<evidence type="ECO:0000256" key="4">
    <source>
        <dbReference type="ARBA" id="ARBA00022676"/>
    </source>
</evidence>
<evidence type="ECO:0008006" key="13">
    <source>
        <dbReference type="Google" id="ProtNLM"/>
    </source>
</evidence>
<keyword evidence="4" id="KW-0328">Glycosyltransferase</keyword>
<evidence type="ECO:0000256" key="6">
    <source>
        <dbReference type="ARBA" id="ARBA00022692"/>
    </source>
</evidence>
<dbReference type="RefSeq" id="WP_042210608.1">
    <property type="nucleotide sequence ID" value="NZ_CP009285.1"/>
</dbReference>
<dbReference type="HOGENOM" id="CLU_598312_0_0_9"/>
<evidence type="ECO:0000256" key="3">
    <source>
        <dbReference type="ARBA" id="ARBA00022502"/>
    </source>
</evidence>
<evidence type="ECO:0000256" key="5">
    <source>
        <dbReference type="ARBA" id="ARBA00022679"/>
    </source>
</evidence>
<dbReference type="GO" id="GO:0004376">
    <property type="term" value="F:GPI mannosyltransferase activity"/>
    <property type="evidence" value="ECO:0007669"/>
    <property type="project" value="InterPro"/>
</dbReference>
<comment type="pathway">
    <text evidence="2">Glycolipid biosynthesis; glycosylphosphatidylinositol-anchor biosynthesis.</text>
</comment>
<feature type="transmembrane region" description="Helical" evidence="10">
    <location>
        <begin position="229"/>
        <end position="261"/>
    </location>
</feature>
<evidence type="ECO:0000256" key="7">
    <source>
        <dbReference type="ARBA" id="ARBA00022824"/>
    </source>
</evidence>
<gene>
    <name evidence="11" type="ORF">PBOR_04310</name>
</gene>
<keyword evidence="7" id="KW-0256">Endoplasmic reticulum</keyword>
<feature type="transmembrane region" description="Helical" evidence="10">
    <location>
        <begin position="60"/>
        <end position="85"/>
    </location>
</feature>
<feature type="transmembrane region" description="Helical" evidence="10">
    <location>
        <begin position="381"/>
        <end position="401"/>
    </location>
</feature>
<dbReference type="Proteomes" id="UP000029518">
    <property type="component" value="Chromosome"/>
</dbReference>
<feature type="transmembrane region" description="Helical" evidence="10">
    <location>
        <begin position="267"/>
        <end position="293"/>
    </location>
</feature>
<accession>A0A089MI66</accession>
<dbReference type="InterPro" id="IPR007315">
    <property type="entry name" value="PIG-V/Gpi18"/>
</dbReference>
<dbReference type="AlphaFoldDB" id="A0A089MI66"/>
<feature type="transmembrane region" description="Helical" evidence="10">
    <location>
        <begin position="459"/>
        <end position="480"/>
    </location>
</feature>
<dbReference type="GO" id="GO:0031501">
    <property type="term" value="C:mannosyltransferase complex"/>
    <property type="evidence" value="ECO:0007669"/>
    <property type="project" value="TreeGrafter"/>
</dbReference>
<evidence type="ECO:0000256" key="8">
    <source>
        <dbReference type="ARBA" id="ARBA00022989"/>
    </source>
</evidence>
<dbReference type="PANTHER" id="PTHR12468">
    <property type="entry name" value="GPI MANNOSYLTRANSFERASE 2"/>
    <property type="match status" value="1"/>
</dbReference>
<evidence type="ECO:0000313" key="12">
    <source>
        <dbReference type="Proteomes" id="UP000029518"/>
    </source>
</evidence>
<evidence type="ECO:0000256" key="10">
    <source>
        <dbReference type="SAM" id="Phobius"/>
    </source>
</evidence>
<protein>
    <recommendedName>
        <fullName evidence="13">Glycosyltransferase RgtA/B/C/D-like domain-containing protein</fullName>
    </recommendedName>
</protein>
<evidence type="ECO:0000256" key="9">
    <source>
        <dbReference type="ARBA" id="ARBA00023136"/>
    </source>
</evidence>
<dbReference type="EMBL" id="CP009285">
    <property type="protein sequence ID" value="AIQ56264.1"/>
    <property type="molecule type" value="Genomic_DNA"/>
</dbReference>
<keyword evidence="8 10" id="KW-1133">Transmembrane helix</keyword>
<feature type="transmembrane region" description="Helical" evidence="10">
    <location>
        <begin position="314"/>
        <end position="335"/>
    </location>
</feature>
<keyword evidence="12" id="KW-1185">Reference proteome</keyword>
<dbReference type="PANTHER" id="PTHR12468:SF2">
    <property type="entry name" value="GPI MANNOSYLTRANSFERASE 2"/>
    <property type="match status" value="1"/>
</dbReference>
<dbReference type="GO" id="GO:0000009">
    <property type="term" value="F:alpha-1,6-mannosyltransferase activity"/>
    <property type="evidence" value="ECO:0007669"/>
    <property type="project" value="InterPro"/>
</dbReference>
<sequence>MRKRLIIVILILINAAMDAEPEAMVKKVDKAVSVLFILIMIVAAWRWAVSVHTWSLMGTLASLVCLGLFVWTGLRAIPALTGYISSGNTQDPVTIDSLPEERQRIWWKIVLWVVASRVLLILIAYVFWMLKDGGSGSLFSRFIDTWHIRGIDAMSYLGIAEHGYVTEGDSRFHIVFLPLFPVVIKLAQFFTGNYMVAGFVAANLCTLAAALFAYELARLDMGRSNALRVVKYIFIFPSAFFFFIPMTEALFLLLSLMALYYVRQKRWLLGCLCAALAGFTRSPGILLAVPVAVEFARDLAAGYRQMERKAFTNRVIKAVLSLATVSFGLLAYLYINYNVTGNAFQFSIYQREHWSQQFYFFFDTVRYQMEYAVNTFKDADYRSFLGLWLPNLLSIFLVLFMMFKSAKKLQPAYMAYLIVYFVYVVGPTWLLSAPRYFAVAFPLAFAAVLLTKDSKRKDIALTSIFIAGSLLYLAVFVSGYPVY</sequence>
<evidence type="ECO:0000313" key="11">
    <source>
        <dbReference type="EMBL" id="AIQ56264.1"/>
    </source>
</evidence>
<dbReference type="UniPathway" id="UPA00196"/>
<name>A0A089MI66_PAEBO</name>
<dbReference type="KEGG" id="pbd:PBOR_04310"/>
<dbReference type="GO" id="GO:0016020">
    <property type="term" value="C:membrane"/>
    <property type="evidence" value="ECO:0007669"/>
    <property type="project" value="GOC"/>
</dbReference>
<keyword evidence="9 10" id="KW-0472">Membrane</keyword>
<evidence type="ECO:0000256" key="1">
    <source>
        <dbReference type="ARBA" id="ARBA00004477"/>
    </source>
</evidence>
<keyword evidence="6 10" id="KW-0812">Transmembrane</keyword>
<feature type="transmembrane region" description="Helical" evidence="10">
    <location>
        <begin position="31"/>
        <end position="48"/>
    </location>
</feature>
<organism evidence="11 12">
    <name type="scientific">Paenibacillus borealis</name>
    <dbReference type="NCBI Taxonomy" id="160799"/>
    <lineage>
        <taxon>Bacteria</taxon>
        <taxon>Bacillati</taxon>
        <taxon>Bacillota</taxon>
        <taxon>Bacilli</taxon>
        <taxon>Bacillales</taxon>
        <taxon>Paenibacillaceae</taxon>
        <taxon>Paenibacillus</taxon>
    </lineage>
</organism>
<reference evidence="11" key="1">
    <citation type="submission" date="2014-08" db="EMBL/GenBank/DDBJ databases">
        <title>Comparative genomics of the Paenibacillus odorifer group.</title>
        <authorList>
            <person name="den Bakker H.C."/>
            <person name="Tsai Y.-C.Y.-C."/>
            <person name="Martin N."/>
            <person name="Korlach J."/>
            <person name="Wiedmann M."/>
        </authorList>
    </citation>
    <scope>NUCLEOTIDE SEQUENCE [LARGE SCALE GENOMIC DNA]</scope>
    <source>
        <strain evidence="11">DSM 13188</strain>
    </source>
</reference>